<keyword evidence="1" id="KW-0808">Transferase</keyword>
<comment type="caution">
    <text evidence="3">The sequence shown here is derived from an EMBL/GenBank/DDBJ whole genome shotgun (WGS) entry which is preliminary data.</text>
</comment>
<name>A0A0F4KX72_9LACO</name>
<dbReference type="HOGENOM" id="CLU_159248_0_0_9"/>
<dbReference type="Pfam" id="PF02302">
    <property type="entry name" value="PTS_IIB"/>
    <property type="match status" value="1"/>
</dbReference>
<dbReference type="OrthoDB" id="6603449at2"/>
<dbReference type="Proteomes" id="UP000033695">
    <property type="component" value="Unassembled WGS sequence"/>
</dbReference>
<reference evidence="3 4" key="1">
    <citation type="submission" date="2014-12" db="EMBL/GenBank/DDBJ databases">
        <title>Comparative genomics of the lactic acid bacteria isolated from the honey bee gut.</title>
        <authorList>
            <person name="Ellegaard K.M."/>
            <person name="Tamarit D."/>
            <person name="Javelind E."/>
            <person name="Olofsson T."/>
            <person name="Andersson S.G."/>
            <person name="Vasquez A."/>
        </authorList>
    </citation>
    <scope>NUCLEOTIDE SEQUENCE [LARGE SCALE GENOMIC DNA]</scope>
    <source>
        <strain evidence="3 4">Hon2</strain>
    </source>
</reference>
<feature type="domain" description="PTS EIIB type-2" evidence="2">
    <location>
        <begin position="1"/>
        <end position="93"/>
    </location>
</feature>
<dbReference type="SUPFAM" id="SSF52794">
    <property type="entry name" value="PTS system IIB component-like"/>
    <property type="match status" value="1"/>
</dbReference>
<protein>
    <submittedName>
        <fullName evidence="3">PTS Asc IIB</fullName>
    </submittedName>
</protein>
<evidence type="ECO:0000259" key="2">
    <source>
        <dbReference type="PROSITE" id="PS51099"/>
    </source>
</evidence>
<dbReference type="PROSITE" id="PS51099">
    <property type="entry name" value="PTS_EIIB_TYPE_2"/>
    <property type="match status" value="1"/>
</dbReference>
<dbReference type="EMBL" id="JXBZ01000002">
    <property type="protein sequence ID" value="KJY50995.1"/>
    <property type="molecule type" value="Genomic_DNA"/>
</dbReference>
<dbReference type="InterPro" id="IPR013011">
    <property type="entry name" value="PTS_EIIB_2"/>
</dbReference>
<evidence type="ECO:0000313" key="3">
    <source>
        <dbReference type="EMBL" id="KJY50995.1"/>
    </source>
</evidence>
<dbReference type="RefSeq" id="WP_045921963.1">
    <property type="nucleotide sequence ID" value="NZ_JBHTHW010000004.1"/>
</dbReference>
<dbReference type="STRING" id="1218508.JG29_00370"/>
<dbReference type="InterPro" id="IPR036095">
    <property type="entry name" value="PTS_EIIB-like_sf"/>
</dbReference>
<proteinExistence type="predicted"/>
<dbReference type="AlphaFoldDB" id="A0A0F4KX72"/>
<keyword evidence="4" id="KW-1185">Reference proteome</keyword>
<organism evidence="3 4">
    <name type="scientific">Bombilactobacillus mellis</name>
    <dbReference type="NCBI Taxonomy" id="1218508"/>
    <lineage>
        <taxon>Bacteria</taxon>
        <taxon>Bacillati</taxon>
        <taxon>Bacillota</taxon>
        <taxon>Bacilli</taxon>
        <taxon>Lactobacillales</taxon>
        <taxon>Lactobacillaceae</taxon>
        <taxon>Bombilactobacillus</taxon>
    </lineage>
</organism>
<dbReference type="PATRIC" id="fig|1218508.4.peg.38"/>
<accession>A0A0F4KX72</accession>
<dbReference type="Gene3D" id="3.40.50.2300">
    <property type="match status" value="1"/>
</dbReference>
<evidence type="ECO:0000256" key="1">
    <source>
        <dbReference type="ARBA" id="ARBA00022679"/>
    </source>
</evidence>
<sequence>MKIVAVCSFGVGSSVIAKMNIENILESEKRDDFSVETIDVGSIRSVEADLYVTTNELAEDFPEDLKTKTLVLNNFVNQEEIKAALDERLKEMGY</sequence>
<dbReference type="GO" id="GO:0009401">
    <property type="term" value="P:phosphoenolpyruvate-dependent sugar phosphotransferase system"/>
    <property type="evidence" value="ECO:0007669"/>
    <property type="project" value="InterPro"/>
</dbReference>
<dbReference type="InterPro" id="IPR003501">
    <property type="entry name" value="PTS_EIIB_2/3"/>
</dbReference>
<gene>
    <name evidence="3" type="ORF">JG29_00370</name>
</gene>
<dbReference type="CDD" id="cd05563">
    <property type="entry name" value="PTS_IIB_ascorbate"/>
    <property type="match status" value="1"/>
</dbReference>
<evidence type="ECO:0000313" key="4">
    <source>
        <dbReference type="Proteomes" id="UP000033695"/>
    </source>
</evidence>
<dbReference type="GO" id="GO:0008982">
    <property type="term" value="F:protein-N(PI)-phosphohistidine-sugar phosphotransferase activity"/>
    <property type="evidence" value="ECO:0007669"/>
    <property type="project" value="InterPro"/>
</dbReference>